<dbReference type="EMBL" id="GGEC01063445">
    <property type="protein sequence ID" value="MBX43929.1"/>
    <property type="molecule type" value="Transcribed_RNA"/>
</dbReference>
<accession>A0A2P2NN53</accession>
<evidence type="ECO:0000313" key="1">
    <source>
        <dbReference type="EMBL" id="MBX43929.1"/>
    </source>
</evidence>
<proteinExistence type="predicted"/>
<name>A0A2P2NN53_RHIMU</name>
<sequence length="32" mass="3540">MVVEKAEAGRGWCCCWRSSIATTKINCACKMC</sequence>
<reference evidence="1" key="1">
    <citation type="submission" date="2018-02" db="EMBL/GenBank/DDBJ databases">
        <title>Rhizophora mucronata_Transcriptome.</title>
        <authorList>
            <person name="Meera S.P."/>
            <person name="Sreeshan A."/>
            <person name="Augustine A."/>
        </authorList>
    </citation>
    <scope>NUCLEOTIDE SEQUENCE</scope>
    <source>
        <tissue evidence="1">Leaf</tissue>
    </source>
</reference>
<dbReference type="AlphaFoldDB" id="A0A2P2NN53"/>
<protein>
    <submittedName>
        <fullName evidence="1">Uncharacterized protein</fullName>
    </submittedName>
</protein>
<organism evidence="1">
    <name type="scientific">Rhizophora mucronata</name>
    <name type="common">Asiatic mangrove</name>
    <dbReference type="NCBI Taxonomy" id="61149"/>
    <lineage>
        <taxon>Eukaryota</taxon>
        <taxon>Viridiplantae</taxon>
        <taxon>Streptophyta</taxon>
        <taxon>Embryophyta</taxon>
        <taxon>Tracheophyta</taxon>
        <taxon>Spermatophyta</taxon>
        <taxon>Magnoliopsida</taxon>
        <taxon>eudicotyledons</taxon>
        <taxon>Gunneridae</taxon>
        <taxon>Pentapetalae</taxon>
        <taxon>rosids</taxon>
        <taxon>fabids</taxon>
        <taxon>Malpighiales</taxon>
        <taxon>Rhizophoraceae</taxon>
        <taxon>Rhizophora</taxon>
    </lineage>
</organism>